<evidence type="ECO:0000256" key="7">
    <source>
        <dbReference type="ARBA" id="ARBA00023136"/>
    </source>
</evidence>
<dbReference type="InterPro" id="IPR000522">
    <property type="entry name" value="ABC_transptr_permease_BtuC"/>
</dbReference>
<organism evidence="9 10">
    <name type="scientific">Alkalicoccus saliphilus</name>
    <dbReference type="NCBI Taxonomy" id="200989"/>
    <lineage>
        <taxon>Bacteria</taxon>
        <taxon>Bacillati</taxon>
        <taxon>Bacillota</taxon>
        <taxon>Bacilli</taxon>
        <taxon>Bacillales</taxon>
        <taxon>Bacillaceae</taxon>
        <taxon>Alkalicoccus</taxon>
    </lineage>
</organism>
<dbReference type="PANTHER" id="PTHR30472:SF19">
    <property type="entry name" value="PETROBACTIN IMPORT SYSTEM PERMEASE PROTEIN YCLO"/>
    <property type="match status" value="1"/>
</dbReference>
<proteinExistence type="inferred from homology"/>
<evidence type="ECO:0000256" key="6">
    <source>
        <dbReference type="ARBA" id="ARBA00022989"/>
    </source>
</evidence>
<dbReference type="GO" id="GO:0022857">
    <property type="term" value="F:transmembrane transporter activity"/>
    <property type="evidence" value="ECO:0007669"/>
    <property type="project" value="InterPro"/>
</dbReference>
<gene>
    <name evidence="9" type="ORF">C6Y45_15930</name>
</gene>
<feature type="transmembrane region" description="Helical" evidence="8">
    <location>
        <begin position="127"/>
        <end position="154"/>
    </location>
</feature>
<keyword evidence="4" id="KW-1003">Cell membrane</keyword>
<dbReference type="GO" id="GO:0033214">
    <property type="term" value="P:siderophore-iron import into cell"/>
    <property type="evidence" value="ECO:0007669"/>
    <property type="project" value="TreeGrafter"/>
</dbReference>
<protein>
    <submittedName>
        <fullName evidence="9">Iron ABC transporter permease</fullName>
    </submittedName>
</protein>
<evidence type="ECO:0000256" key="1">
    <source>
        <dbReference type="ARBA" id="ARBA00004651"/>
    </source>
</evidence>
<reference evidence="9 10" key="1">
    <citation type="submission" date="2018-03" db="EMBL/GenBank/DDBJ databases">
        <title>Alkalicoccus saliphilus sp. nov., isolated from a mineral pool.</title>
        <authorList>
            <person name="Zhao B."/>
        </authorList>
    </citation>
    <scope>NUCLEOTIDE SEQUENCE [LARGE SCALE GENOMIC DNA]</scope>
    <source>
        <strain evidence="9 10">6AG</strain>
    </source>
</reference>
<evidence type="ECO:0000256" key="8">
    <source>
        <dbReference type="SAM" id="Phobius"/>
    </source>
</evidence>
<dbReference type="RefSeq" id="WP_107586214.1">
    <property type="nucleotide sequence ID" value="NZ_PZJJ01000044.1"/>
</dbReference>
<dbReference type="AlphaFoldDB" id="A0A2T4U2D8"/>
<feature type="transmembrane region" description="Helical" evidence="8">
    <location>
        <begin position="78"/>
        <end position="96"/>
    </location>
</feature>
<feature type="transmembrane region" description="Helical" evidence="8">
    <location>
        <begin position="103"/>
        <end position="121"/>
    </location>
</feature>
<comment type="similarity">
    <text evidence="2">Belongs to the binding-protein-dependent transport system permease family. FecCD subfamily.</text>
</comment>
<dbReference type="Proteomes" id="UP000240509">
    <property type="component" value="Unassembled WGS sequence"/>
</dbReference>
<feature type="transmembrane region" description="Helical" evidence="8">
    <location>
        <begin position="289"/>
        <end position="310"/>
    </location>
</feature>
<feature type="transmembrane region" description="Helical" evidence="8">
    <location>
        <begin position="6"/>
        <end position="26"/>
    </location>
</feature>
<dbReference type="GO" id="GO:0005886">
    <property type="term" value="C:plasma membrane"/>
    <property type="evidence" value="ECO:0007669"/>
    <property type="project" value="UniProtKB-SubCell"/>
</dbReference>
<feature type="transmembrane region" description="Helical" evidence="8">
    <location>
        <begin position="175"/>
        <end position="193"/>
    </location>
</feature>
<dbReference type="SUPFAM" id="SSF81345">
    <property type="entry name" value="ABC transporter involved in vitamin B12 uptake, BtuC"/>
    <property type="match status" value="1"/>
</dbReference>
<comment type="caution">
    <text evidence="9">The sequence shown here is derived from an EMBL/GenBank/DDBJ whole genome shotgun (WGS) entry which is preliminary data.</text>
</comment>
<keyword evidence="5 8" id="KW-0812">Transmembrane</keyword>
<evidence type="ECO:0000256" key="4">
    <source>
        <dbReference type="ARBA" id="ARBA00022475"/>
    </source>
</evidence>
<keyword evidence="3" id="KW-0813">Transport</keyword>
<dbReference type="OrthoDB" id="9796260at2"/>
<dbReference type="EMBL" id="PZJJ01000044">
    <property type="protein sequence ID" value="PTL37557.1"/>
    <property type="molecule type" value="Genomic_DNA"/>
</dbReference>
<evidence type="ECO:0000256" key="3">
    <source>
        <dbReference type="ARBA" id="ARBA00022448"/>
    </source>
</evidence>
<sequence length="316" mass="35816">MGVKQKIVILFIMMLLLITAFLTIGADGNWEYVLQRRGRMVAAFILTGAAITYATIVFQTITGNRILTPNIIGLDSLYMLLQTFIVFTFGSLSVVMVRAELNFLLSTILMVGFSFLFYRLLFKGESYHLYLLLLIGFVFGTFFSSLTTFMQVLIDPNEFQTVQNRMFASFQRVQTDLLYVAGAGFILLTAIGMRSRRMLDVLALGRSHAVNLGLDYQRLVRHLLILVTILISLATALVGPIMFLGLLTANVTYEFMRTHEHRWLLPAGMLVGINTLLTGQIIVEHVFTFETTLSVIINFIGGVYFLWLLLRKEKHR</sequence>
<keyword evidence="7 8" id="KW-0472">Membrane</keyword>
<dbReference type="Pfam" id="PF01032">
    <property type="entry name" value="FecCD"/>
    <property type="match status" value="1"/>
</dbReference>
<comment type="subcellular location">
    <subcellularLocation>
        <location evidence="1">Cell membrane</location>
        <topology evidence="1">Multi-pass membrane protein</topology>
    </subcellularLocation>
</comment>
<feature type="transmembrane region" description="Helical" evidence="8">
    <location>
        <begin position="223"/>
        <end position="251"/>
    </location>
</feature>
<keyword evidence="10" id="KW-1185">Reference proteome</keyword>
<dbReference type="CDD" id="cd06550">
    <property type="entry name" value="TM_ABC_iron-siderophores_like"/>
    <property type="match status" value="1"/>
</dbReference>
<dbReference type="PANTHER" id="PTHR30472">
    <property type="entry name" value="FERRIC ENTEROBACTIN TRANSPORT SYSTEM PERMEASE PROTEIN"/>
    <property type="match status" value="1"/>
</dbReference>
<dbReference type="Gene3D" id="1.10.3470.10">
    <property type="entry name" value="ABC transporter involved in vitamin B12 uptake, BtuC"/>
    <property type="match status" value="1"/>
</dbReference>
<name>A0A2T4U2D8_9BACI</name>
<evidence type="ECO:0000313" key="10">
    <source>
        <dbReference type="Proteomes" id="UP000240509"/>
    </source>
</evidence>
<dbReference type="InterPro" id="IPR037294">
    <property type="entry name" value="ABC_BtuC-like"/>
</dbReference>
<feature type="transmembrane region" description="Helical" evidence="8">
    <location>
        <begin position="38"/>
        <end position="58"/>
    </location>
</feature>
<evidence type="ECO:0000313" key="9">
    <source>
        <dbReference type="EMBL" id="PTL37557.1"/>
    </source>
</evidence>
<accession>A0A2T4U2D8</accession>
<evidence type="ECO:0000256" key="2">
    <source>
        <dbReference type="ARBA" id="ARBA00007935"/>
    </source>
</evidence>
<evidence type="ECO:0000256" key="5">
    <source>
        <dbReference type="ARBA" id="ARBA00022692"/>
    </source>
</evidence>
<keyword evidence="6 8" id="KW-1133">Transmembrane helix</keyword>